<feature type="compositionally biased region" description="Basic residues" evidence="1">
    <location>
        <begin position="58"/>
        <end position="67"/>
    </location>
</feature>
<sequence>MATTENYLHDILARVPSEEARRPSGHKGRHAATAGMPARKRWLPSEQVPFDDSPSGLRLKRTKRKKRSKEEPSAKTSLAQKPLEQIVVGKSRDGETRGPSAEAPSAVAVREGVAGPPGAGSLIPLEVLARHRVEAAAEEAARPCARELPRISAATKILEIKDDTPSAEEEVQSVRGTPTRVLCEQVVPILWYLDYKATKYGVSKAQRKIKELRARVQTEISSEQAQNRILAGERVRQTRALEQSEAARRADEE</sequence>
<protein>
    <submittedName>
        <fullName evidence="2">Uncharacterized protein</fullName>
    </submittedName>
</protein>
<feature type="compositionally biased region" description="Basic and acidic residues" evidence="1">
    <location>
        <begin position="7"/>
        <end position="22"/>
    </location>
</feature>
<evidence type="ECO:0000256" key="1">
    <source>
        <dbReference type="SAM" id="MobiDB-lite"/>
    </source>
</evidence>
<feature type="region of interest" description="Disordered" evidence="1">
    <location>
        <begin position="1"/>
        <end position="107"/>
    </location>
</feature>
<dbReference type="EMBL" id="LVLJ01003895">
    <property type="protein sequence ID" value="OAE19348.1"/>
    <property type="molecule type" value="Genomic_DNA"/>
</dbReference>
<gene>
    <name evidence="2" type="ORF">AXG93_3548s1010</name>
</gene>
<dbReference type="Proteomes" id="UP000077202">
    <property type="component" value="Unassembled WGS sequence"/>
</dbReference>
<reference evidence="2" key="1">
    <citation type="submission" date="2016-03" db="EMBL/GenBank/DDBJ databases">
        <title>Mechanisms controlling the formation of the plant cell surface in tip-growing cells are functionally conserved among land plants.</title>
        <authorList>
            <person name="Honkanen S."/>
            <person name="Jones V.A."/>
            <person name="Morieri G."/>
            <person name="Champion C."/>
            <person name="Hetherington A.J."/>
            <person name="Kelly S."/>
            <person name="Saint-Marcoux D."/>
            <person name="Proust H."/>
            <person name="Prescott H."/>
            <person name="Dolan L."/>
        </authorList>
    </citation>
    <scope>NUCLEOTIDE SEQUENCE [LARGE SCALE GENOMIC DNA]</scope>
    <source>
        <tissue evidence="2">Whole gametophyte</tissue>
    </source>
</reference>
<accession>A0A176VEH5</accession>
<dbReference type="AlphaFoldDB" id="A0A176VEH5"/>
<evidence type="ECO:0000313" key="3">
    <source>
        <dbReference type="Proteomes" id="UP000077202"/>
    </source>
</evidence>
<keyword evidence="3" id="KW-1185">Reference proteome</keyword>
<evidence type="ECO:0000313" key="2">
    <source>
        <dbReference type="EMBL" id="OAE19348.1"/>
    </source>
</evidence>
<organism evidence="2 3">
    <name type="scientific">Marchantia polymorpha subsp. ruderalis</name>
    <dbReference type="NCBI Taxonomy" id="1480154"/>
    <lineage>
        <taxon>Eukaryota</taxon>
        <taxon>Viridiplantae</taxon>
        <taxon>Streptophyta</taxon>
        <taxon>Embryophyta</taxon>
        <taxon>Marchantiophyta</taxon>
        <taxon>Marchantiopsida</taxon>
        <taxon>Marchantiidae</taxon>
        <taxon>Marchantiales</taxon>
        <taxon>Marchantiaceae</taxon>
        <taxon>Marchantia</taxon>
    </lineage>
</organism>
<name>A0A176VEH5_MARPO</name>
<proteinExistence type="predicted"/>
<comment type="caution">
    <text evidence="2">The sequence shown here is derived from an EMBL/GenBank/DDBJ whole genome shotgun (WGS) entry which is preliminary data.</text>
</comment>